<dbReference type="PRINTS" id="PR00120">
    <property type="entry name" value="HATPASE"/>
</dbReference>
<dbReference type="Gene3D" id="3.40.1110.10">
    <property type="entry name" value="Calcium-transporting ATPase, cytoplasmic domain N"/>
    <property type="match status" value="1"/>
</dbReference>
<dbReference type="Pfam" id="PF00689">
    <property type="entry name" value="Cation_ATPase_C"/>
    <property type="match status" value="1"/>
</dbReference>
<dbReference type="PROSITE" id="PS00154">
    <property type="entry name" value="ATPASE_E1_E2"/>
    <property type="match status" value="1"/>
</dbReference>
<evidence type="ECO:0000313" key="10">
    <source>
        <dbReference type="EMBL" id="OGM54829.1"/>
    </source>
</evidence>
<dbReference type="Gene3D" id="3.40.50.1000">
    <property type="entry name" value="HAD superfamily/HAD-like"/>
    <property type="match status" value="1"/>
</dbReference>
<dbReference type="SFLD" id="SFLDF00027">
    <property type="entry name" value="p-type_atpase"/>
    <property type="match status" value="1"/>
</dbReference>
<feature type="transmembrane region" description="Helical" evidence="8">
    <location>
        <begin position="768"/>
        <end position="790"/>
    </location>
</feature>
<evidence type="ECO:0000313" key="11">
    <source>
        <dbReference type="Proteomes" id="UP000178603"/>
    </source>
</evidence>
<dbReference type="InterPro" id="IPR006068">
    <property type="entry name" value="ATPase_P-typ_cation-transptr_C"/>
</dbReference>
<feature type="transmembrane region" description="Helical" evidence="8">
    <location>
        <begin position="802"/>
        <end position="822"/>
    </location>
</feature>
<keyword evidence="2 8" id="KW-0812">Transmembrane</keyword>
<dbReference type="PANTHER" id="PTHR42861">
    <property type="entry name" value="CALCIUM-TRANSPORTING ATPASE"/>
    <property type="match status" value="1"/>
</dbReference>
<evidence type="ECO:0000256" key="1">
    <source>
        <dbReference type="ARBA" id="ARBA00004141"/>
    </source>
</evidence>
<feature type="domain" description="Cation-transporting P-type ATPase N-terminal" evidence="9">
    <location>
        <begin position="8"/>
        <end position="80"/>
    </location>
</feature>
<dbReference type="SUPFAM" id="SSF81665">
    <property type="entry name" value="Calcium ATPase, transmembrane domain M"/>
    <property type="match status" value="1"/>
</dbReference>
<dbReference type="InterPro" id="IPR023298">
    <property type="entry name" value="ATPase_P-typ_TM_dom_sf"/>
</dbReference>
<dbReference type="NCBIfam" id="TIGR01494">
    <property type="entry name" value="ATPase_P-type"/>
    <property type="match status" value="2"/>
</dbReference>
<dbReference type="InterPro" id="IPR018303">
    <property type="entry name" value="ATPase_P-typ_P_site"/>
</dbReference>
<comment type="subcellular location">
    <subcellularLocation>
        <location evidence="1">Membrane</location>
        <topology evidence="1">Multi-pass membrane protein</topology>
    </subcellularLocation>
</comment>
<dbReference type="SUPFAM" id="SSF81653">
    <property type="entry name" value="Calcium ATPase, transduction domain A"/>
    <property type="match status" value="1"/>
</dbReference>
<feature type="transmembrane region" description="Helical" evidence="8">
    <location>
        <begin position="55"/>
        <end position="78"/>
    </location>
</feature>
<dbReference type="InterPro" id="IPR044492">
    <property type="entry name" value="P_typ_ATPase_HD_dom"/>
</dbReference>
<dbReference type="InterPro" id="IPR059000">
    <property type="entry name" value="ATPase_P-type_domA"/>
</dbReference>
<dbReference type="GO" id="GO:0005524">
    <property type="term" value="F:ATP binding"/>
    <property type="evidence" value="ECO:0007669"/>
    <property type="project" value="UniProtKB-KW"/>
</dbReference>
<feature type="transmembrane region" description="Helical" evidence="8">
    <location>
        <begin position="247"/>
        <end position="266"/>
    </location>
</feature>
<dbReference type="SUPFAM" id="SSF56784">
    <property type="entry name" value="HAD-like"/>
    <property type="match status" value="1"/>
</dbReference>
<evidence type="ECO:0000256" key="2">
    <source>
        <dbReference type="ARBA" id="ARBA00022692"/>
    </source>
</evidence>
<evidence type="ECO:0000256" key="8">
    <source>
        <dbReference type="SAM" id="Phobius"/>
    </source>
</evidence>
<feature type="transmembrane region" description="Helical" evidence="8">
    <location>
        <begin position="278"/>
        <end position="300"/>
    </location>
</feature>
<dbReference type="InterPro" id="IPR023214">
    <property type="entry name" value="HAD_sf"/>
</dbReference>
<dbReference type="InterPro" id="IPR004014">
    <property type="entry name" value="ATPase_P-typ_cation-transptr_N"/>
</dbReference>
<dbReference type="Pfam" id="PF00690">
    <property type="entry name" value="Cation_ATPase_N"/>
    <property type="match status" value="1"/>
</dbReference>
<dbReference type="InterPro" id="IPR036412">
    <property type="entry name" value="HAD-like_sf"/>
</dbReference>
<comment type="caution">
    <text evidence="10">The sequence shown here is derived from an EMBL/GenBank/DDBJ whole genome shotgun (WGS) entry which is preliminary data.</text>
</comment>
<dbReference type="Proteomes" id="UP000178603">
    <property type="component" value="Unassembled WGS sequence"/>
</dbReference>
<dbReference type="Gene3D" id="2.70.150.10">
    <property type="entry name" value="Calcium-transporting ATPase, cytoplasmic transduction domain A"/>
    <property type="match status" value="1"/>
</dbReference>
<dbReference type="InterPro" id="IPR001757">
    <property type="entry name" value="P_typ_ATPase"/>
</dbReference>
<dbReference type="PRINTS" id="PR00119">
    <property type="entry name" value="CATATPASE"/>
</dbReference>
<dbReference type="SFLD" id="SFLDS00003">
    <property type="entry name" value="Haloacid_Dehalogenase"/>
    <property type="match status" value="1"/>
</dbReference>
<dbReference type="EMBL" id="MGGW01000009">
    <property type="protein sequence ID" value="OGM54829.1"/>
    <property type="molecule type" value="Genomic_DNA"/>
</dbReference>
<evidence type="ECO:0000256" key="5">
    <source>
        <dbReference type="ARBA" id="ARBA00022967"/>
    </source>
</evidence>
<dbReference type="GO" id="GO:0016020">
    <property type="term" value="C:membrane"/>
    <property type="evidence" value="ECO:0007669"/>
    <property type="project" value="UniProtKB-SubCell"/>
</dbReference>
<keyword evidence="6 8" id="KW-1133">Transmembrane helix</keyword>
<name>A0A1F8ATI9_9BACT</name>
<evidence type="ECO:0000256" key="3">
    <source>
        <dbReference type="ARBA" id="ARBA00022741"/>
    </source>
</evidence>
<dbReference type="AlphaFoldDB" id="A0A1F8ATI9"/>
<reference evidence="10 11" key="1">
    <citation type="journal article" date="2016" name="Nat. Commun.">
        <title>Thousands of microbial genomes shed light on interconnected biogeochemical processes in an aquifer system.</title>
        <authorList>
            <person name="Anantharaman K."/>
            <person name="Brown C.T."/>
            <person name="Hug L.A."/>
            <person name="Sharon I."/>
            <person name="Castelle C.J."/>
            <person name="Probst A.J."/>
            <person name="Thomas B.C."/>
            <person name="Singh A."/>
            <person name="Wilkins M.J."/>
            <person name="Karaoz U."/>
            <person name="Brodie E.L."/>
            <person name="Williams K.H."/>
            <person name="Hubbard S.S."/>
            <person name="Banfield J.F."/>
        </authorList>
    </citation>
    <scope>NUCLEOTIDE SEQUENCE [LARGE SCALE GENOMIC DNA]</scope>
</reference>
<accession>A0A1F8ATI9</accession>
<feature type="transmembrane region" description="Helical" evidence="8">
    <location>
        <begin position="639"/>
        <end position="661"/>
    </location>
</feature>
<feature type="transmembrane region" description="Helical" evidence="8">
    <location>
        <begin position="667"/>
        <end position="686"/>
    </location>
</feature>
<keyword evidence="4" id="KW-0067">ATP-binding</keyword>
<keyword evidence="7 8" id="KW-0472">Membrane</keyword>
<keyword evidence="3" id="KW-0547">Nucleotide-binding</keyword>
<evidence type="ECO:0000256" key="4">
    <source>
        <dbReference type="ARBA" id="ARBA00022840"/>
    </source>
</evidence>
<evidence type="ECO:0000256" key="6">
    <source>
        <dbReference type="ARBA" id="ARBA00022989"/>
    </source>
</evidence>
<evidence type="ECO:0000256" key="7">
    <source>
        <dbReference type="ARBA" id="ARBA00023136"/>
    </source>
</evidence>
<feature type="transmembrane region" description="Helical" evidence="8">
    <location>
        <begin position="706"/>
        <end position="727"/>
    </location>
</feature>
<gene>
    <name evidence="10" type="ORF">A3E44_01570</name>
</gene>
<evidence type="ECO:0000259" key="9">
    <source>
        <dbReference type="SMART" id="SM00831"/>
    </source>
</evidence>
<feature type="transmembrane region" description="Helical" evidence="8">
    <location>
        <begin position="84"/>
        <end position="100"/>
    </location>
</feature>
<dbReference type="GO" id="GO:0016887">
    <property type="term" value="F:ATP hydrolysis activity"/>
    <property type="evidence" value="ECO:0007669"/>
    <property type="project" value="InterPro"/>
</dbReference>
<dbReference type="Pfam" id="PF00122">
    <property type="entry name" value="E1-E2_ATPase"/>
    <property type="match status" value="1"/>
</dbReference>
<feature type="transmembrane region" description="Helical" evidence="8">
    <location>
        <begin position="739"/>
        <end position="756"/>
    </location>
</feature>
<proteinExistence type="predicted"/>
<dbReference type="SMART" id="SM00831">
    <property type="entry name" value="Cation_ATPase_N"/>
    <property type="match status" value="1"/>
</dbReference>
<dbReference type="SFLD" id="SFLDG00002">
    <property type="entry name" value="C1.7:_P-type_atpase_like"/>
    <property type="match status" value="1"/>
</dbReference>
<keyword evidence="5" id="KW-1278">Translocase</keyword>
<sequence length="833" mass="91000">MKDSIALSSSTKDNSKLFSYLHSSSDGLTHKEAGARLKKYGLNKIKAKEIHWYHILIRQLTSPFIYVLIIASIFTFFLGETADSVIIIGFVVINTFLGFTQEYRSHQAVKILSTYTTAHSMVIRDKKLISLPAEKLVPGDIVAIEPGDIIPADMRIITCNNLIIDESILTGESDRVSKTSEKLSGAVDQIVKAKNIAFSATSVMHGNATGIVIATAKDTAFGEIERLTTQTTHTGSFEKGIAKFSTFTLRLIVATLVILYIINLVIKGTGTDKFQLAVFSVALAVSVIPEALPLVTTFSLSRGALRLAKKHVVVKRLSSVEDLGGIEVLCTDKTGTLTENRLTLDEIHPASSSDCLKYAYWASNQPGGSGSDPFDMAIISAANKVLGGLNCPKTEKEIPFDPERRRNTLLVRYKGKYLLISRGAPDTIFKLCKLTDNKYQNWVSSKGNLGKRTIAIAHKELPGTKIDIEDQENSMEFDGVISFTDPIKPTAAAAIANAKKLGLTIKILTGDSSEVSGTVGLAIGLIKSQSQVTSGNKLEELSTNQFNEAVGRYTIFARVTPAQKHRIVEALKENHEVGFLGEGINDAPALKAANVAIIVSGASDIAKDTADIVLLHKSLRVIIEGIEEGRKIFANTTKYIQATLASNFGNFYAVAVASLLVNYLPMLPVQILLVNLLSDFPMIAIATDSVDTRELTVPNKYDLKGIALIATILGLVSSVFDFIFFAIFSQYSPETLQTMWFVGSILTELVFIYSIRTKFSFWKASRPSATLILLTFVAGIATIALPFTAFGQQAFKFARPETGFMLSVFILVLVYFLTTEFAKRIYYKFSSTD</sequence>
<dbReference type="Gene3D" id="1.20.1110.10">
    <property type="entry name" value="Calcium-transporting ATPase, transmembrane domain"/>
    <property type="match status" value="1"/>
</dbReference>
<dbReference type="Pfam" id="PF00702">
    <property type="entry name" value="Hydrolase"/>
    <property type="match status" value="1"/>
</dbReference>
<dbReference type="InterPro" id="IPR008250">
    <property type="entry name" value="ATPase_P-typ_transduc_dom_A_sf"/>
</dbReference>
<organism evidence="10 11">
    <name type="scientific">Candidatus Woesebacteria bacterium RIFCSPHIGHO2_12_FULL_41_24</name>
    <dbReference type="NCBI Taxonomy" id="1802510"/>
    <lineage>
        <taxon>Bacteria</taxon>
        <taxon>Candidatus Woeseibacteriota</taxon>
    </lineage>
</organism>
<protein>
    <recommendedName>
        <fullName evidence="9">Cation-transporting P-type ATPase N-terminal domain-containing protein</fullName>
    </recommendedName>
</protein>
<dbReference type="InterPro" id="IPR023299">
    <property type="entry name" value="ATPase_P-typ_cyto_dom_N"/>
</dbReference>